<dbReference type="PhylomeDB" id="A0A0G4GMK1"/>
<dbReference type="VEuPathDB" id="CryptoDB:Cvel_4927"/>
<protein>
    <submittedName>
        <fullName evidence="1">Uncharacterized protein</fullName>
    </submittedName>
</protein>
<gene>
    <name evidence="1" type="ORF">Cvel_4927</name>
</gene>
<dbReference type="EMBL" id="CDMZ01001358">
    <property type="protein sequence ID" value="CEM31438.1"/>
    <property type="molecule type" value="Genomic_DNA"/>
</dbReference>
<sequence length="195" mass="21750">MDTWQDYSELLRGYGLTLNLGKGKSAAYSPSWSGLQICLLQHPAGLKINTVRYRLIGAAGGEDSFVETLFKEKVGGAVRLAKRVEAYGDPQGAFLLFRYCVFPKLIYLVRVMRERISMDDWGRVDREIGEVFAHTIHLTVAEWVMAHPQAHLPLSHAGLGIPDFQRTALAAVVRYCAQTIGAVQTRLGEQGFYSF</sequence>
<organism evidence="1">
    <name type="scientific">Chromera velia CCMP2878</name>
    <dbReference type="NCBI Taxonomy" id="1169474"/>
    <lineage>
        <taxon>Eukaryota</taxon>
        <taxon>Sar</taxon>
        <taxon>Alveolata</taxon>
        <taxon>Colpodellida</taxon>
        <taxon>Chromeraceae</taxon>
        <taxon>Chromera</taxon>
    </lineage>
</organism>
<reference evidence="1" key="1">
    <citation type="submission" date="2014-11" db="EMBL/GenBank/DDBJ databases">
        <authorList>
            <person name="Otto D Thomas"/>
            <person name="Naeem Raeece"/>
        </authorList>
    </citation>
    <scope>NUCLEOTIDE SEQUENCE</scope>
</reference>
<name>A0A0G4GMK1_9ALVE</name>
<proteinExistence type="predicted"/>
<accession>A0A0G4GMK1</accession>
<dbReference type="AlphaFoldDB" id="A0A0G4GMK1"/>
<evidence type="ECO:0000313" key="1">
    <source>
        <dbReference type="EMBL" id="CEM31438.1"/>
    </source>
</evidence>